<dbReference type="Gene3D" id="3.40.50.450">
    <property type="match status" value="1"/>
</dbReference>
<proteinExistence type="inferred from homology"/>
<evidence type="ECO:0000256" key="2">
    <source>
        <dbReference type="ARBA" id="ARBA00006763"/>
    </source>
</evidence>
<dbReference type="InterPro" id="IPR031100">
    <property type="entry name" value="LOG_fam"/>
</dbReference>
<comment type="caution">
    <text evidence="4">The sequence shown here is derived from an EMBL/GenBank/DDBJ whole genome shotgun (WGS) entry which is preliminary data.</text>
</comment>
<evidence type="ECO:0000313" key="5">
    <source>
        <dbReference type="Proteomes" id="UP000751614"/>
    </source>
</evidence>
<organism evidence="4 5">
    <name type="scientific">Flagellimonas algicola</name>
    <dbReference type="NCBI Taxonomy" id="2583815"/>
    <lineage>
        <taxon>Bacteria</taxon>
        <taxon>Pseudomonadati</taxon>
        <taxon>Bacteroidota</taxon>
        <taxon>Flavobacteriia</taxon>
        <taxon>Flavobacteriales</taxon>
        <taxon>Flavobacteriaceae</taxon>
        <taxon>Flagellimonas</taxon>
    </lineage>
</organism>
<dbReference type="EMBL" id="VCNI01000001">
    <property type="protein sequence ID" value="TMU56822.1"/>
    <property type="molecule type" value="Genomic_DNA"/>
</dbReference>
<accession>A0ABY2WP99</accession>
<dbReference type="NCBIfam" id="TIGR00730">
    <property type="entry name" value="Rossman fold protein, TIGR00730 family"/>
    <property type="match status" value="1"/>
</dbReference>
<protein>
    <recommendedName>
        <fullName evidence="3">Cytokinin riboside 5'-monophosphate phosphoribohydrolase</fullName>
        <ecNumber evidence="3">3.2.2.n1</ecNumber>
    </recommendedName>
</protein>
<dbReference type="EC" id="3.2.2.n1" evidence="3"/>
<dbReference type="PANTHER" id="PTHR31223:SF70">
    <property type="entry name" value="LOG FAMILY PROTEIN YJL055W"/>
    <property type="match status" value="1"/>
</dbReference>
<evidence type="ECO:0000256" key="3">
    <source>
        <dbReference type="RuleBase" id="RU363015"/>
    </source>
</evidence>
<keyword evidence="3" id="KW-0378">Hydrolase</keyword>
<comment type="similarity">
    <text evidence="2 3">Belongs to the LOG family.</text>
</comment>
<dbReference type="Pfam" id="PF03641">
    <property type="entry name" value="Lysine_decarbox"/>
    <property type="match status" value="1"/>
</dbReference>
<dbReference type="SUPFAM" id="SSF102405">
    <property type="entry name" value="MCP/YpsA-like"/>
    <property type="match status" value="1"/>
</dbReference>
<dbReference type="Proteomes" id="UP000751614">
    <property type="component" value="Unassembled WGS sequence"/>
</dbReference>
<gene>
    <name evidence="4" type="ORF">FGG15_04560</name>
</gene>
<keyword evidence="5" id="KW-1185">Reference proteome</keyword>
<sequence length="193" mass="21378">MDSIAVFCGSSTGNDSSVVKTAFKLGEILASQQIQLVYGGAKVGLMGQVADGALGKNGKVIGVIPDFLKCKEVFHPQITELIVVETMHQRKVKMHELSDGFIALPGGYGTLEELFEIITWGQLGLHQKPIGILNCNNFFDSMLQFLDTMVTQGFLKQENREMLLVHTTAEGLLEQMRNYTPVMTPKWIEKEQT</sequence>
<dbReference type="RefSeq" id="WP_138833661.1">
    <property type="nucleotide sequence ID" value="NZ_VCNI01000001.1"/>
</dbReference>
<comment type="catalytic activity">
    <reaction evidence="1">
        <text>AMP + H2O = D-ribose 5-phosphate + adenine</text>
        <dbReference type="Rhea" id="RHEA:20129"/>
        <dbReference type="ChEBI" id="CHEBI:15377"/>
        <dbReference type="ChEBI" id="CHEBI:16708"/>
        <dbReference type="ChEBI" id="CHEBI:78346"/>
        <dbReference type="ChEBI" id="CHEBI:456215"/>
        <dbReference type="EC" id="3.2.2.4"/>
    </reaction>
</comment>
<name>A0ABY2WP99_9FLAO</name>
<keyword evidence="3" id="KW-0203">Cytokinin biosynthesis</keyword>
<reference evidence="4 5" key="1">
    <citation type="submission" date="2019-05" db="EMBL/GenBank/DDBJ databases">
        <title>Flagellimonas sp. AsT0115, sp. nov., isolated from a marine red algae, Asparagopsis taxiformis.</title>
        <authorList>
            <person name="Kim J."/>
            <person name="Jeong S.E."/>
            <person name="Jeon C.O."/>
        </authorList>
    </citation>
    <scope>NUCLEOTIDE SEQUENCE [LARGE SCALE GENOMIC DNA]</scope>
    <source>
        <strain evidence="4 5">AsT0115</strain>
    </source>
</reference>
<dbReference type="InterPro" id="IPR005269">
    <property type="entry name" value="LOG"/>
</dbReference>
<evidence type="ECO:0000313" key="4">
    <source>
        <dbReference type="EMBL" id="TMU56822.1"/>
    </source>
</evidence>
<evidence type="ECO:0000256" key="1">
    <source>
        <dbReference type="ARBA" id="ARBA00000274"/>
    </source>
</evidence>
<dbReference type="PANTHER" id="PTHR31223">
    <property type="entry name" value="LOG FAMILY PROTEIN YJL055W"/>
    <property type="match status" value="1"/>
</dbReference>